<dbReference type="EMBL" id="JAQPYW010000146">
    <property type="protein sequence ID" value="MDC7159147.1"/>
    <property type="molecule type" value="Genomic_DNA"/>
</dbReference>
<organism evidence="1 2">
    <name type="scientific">Parabacteroides johnsonii</name>
    <dbReference type="NCBI Taxonomy" id="387661"/>
    <lineage>
        <taxon>Bacteria</taxon>
        <taxon>Pseudomonadati</taxon>
        <taxon>Bacteroidota</taxon>
        <taxon>Bacteroidia</taxon>
        <taxon>Bacteroidales</taxon>
        <taxon>Tannerellaceae</taxon>
        <taxon>Parabacteroides</taxon>
    </lineage>
</organism>
<gene>
    <name evidence="1" type="ORF">PQG99_14835</name>
</gene>
<comment type="caution">
    <text evidence="1">The sequence shown here is derived from an EMBL/GenBank/DDBJ whole genome shotgun (WGS) entry which is preliminary data.</text>
</comment>
<protein>
    <submittedName>
        <fullName evidence="1">Potassium transporter</fullName>
    </submittedName>
</protein>
<sequence>MDIKHLQFSFRMYWANMKGLLNMAAEGIILVASLASLFILVYQFGFKYSAHVTHMLEASRVYLLLAFFTGISLRYILKFKEIIQEKMLYLDIGIYFFLFAVLSGKVFFKEAIHQSLPYLSFLTEPLFVYFLLLLLSAIHLSR</sequence>
<evidence type="ECO:0000313" key="1">
    <source>
        <dbReference type="EMBL" id="MDC7159147.1"/>
    </source>
</evidence>
<proteinExistence type="predicted"/>
<feature type="non-terminal residue" evidence="1">
    <location>
        <position position="142"/>
    </location>
</feature>
<name>A0ACC6D774_9BACT</name>
<keyword evidence="2" id="KW-1185">Reference proteome</keyword>
<dbReference type="Proteomes" id="UP001213431">
    <property type="component" value="Unassembled WGS sequence"/>
</dbReference>
<accession>A0ACC6D774</accession>
<reference evidence="1" key="1">
    <citation type="submission" date="2023-01" db="EMBL/GenBank/DDBJ databases">
        <title>Exploring GABA producing Bacteroides strains toward improving mental health.</title>
        <authorList>
            <person name="Yousuf B."/>
            <person name="Bouhlel N.E."/>
            <person name="Mottawea W."/>
            <person name="Hammami R."/>
        </authorList>
    </citation>
    <scope>NUCLEOTIDE SEQUENCE</scope>
    <source>
        <strain evidence="1">UO.H1049</strain>
    </source>
</reference>
<evidence type="ECO:0000313" key="2">
    <source>
        <dbReference type="Proteomes" id="UP001213431"/>
    </source>
</evidence>